<keyword evidence="5" id="KW-0547">Nucleotide-binding</keyword>
<keyword evidence="3" id="KW-0444">Lipid biosynthesis</keyword>
<dbReference type="Pfam" id="PF00781">
    <property type="entry name" value="DAGK_cat"/>
    <property type="match status" value="1"/>
</dbReference>
<dbReference type="InterPro" id="IPR045540">
    <property type="entry name" value="YegS/DAGK_C"/>
</dbReference>
<evidence type="ECO:0000256" key="6">
    <source>
        <dbReference type="ARBA" id="ARBA00022777"/>
    </source>
</evidence>
<evidence type="ECO:0000259" key="11">
    <source>
        <dbReference type="PROSITE" id="PS50146"/>
    </source>
</evidence>
<dbReference type="Pfam" id="PF19279">
    <property type="entry name" value="YegS_C"/>
    <property type="match status" value="1"/>
</dbReference>
<evidence type="ECO:0000256" key="3">
    <source>
        <dbReference type="ARBA" id="ARBA00022516"/>
    </source>
</evidence>
<protein>
    <submittedName>
        <fullName evidence="12">Diacylglycerol kinase family lipid kinase</fullName>
    </submittedName>
</protein>
<keyword evidence="6 12" id="KW-0418">Kinase</keyword>
<dbReference type="InterPro" id="IPR016064">
    <property type="entry name" value="NAD/diacylglycerol_kinase_sf"/>
</dbReference>
<evidence type="ECO:0000256" key="10">
    <source>
        <dbReference type="ARBA" id="ARBA00023264"/>
    </source>
</evidence>
<evidence type="ECO:0000256" key="9">
    <source>
        <dbReference type="ARBA" id="ARBA00023209"/>
    </source>
</evidence>
<evidence type="ECO:0000256" key="4">
    <source>
        <dbReference type="ARBA" id="ARBA00022679"/>
    </source>
</evidence>
<keyword evidence="13" id="KW-1185">Reference proteome</keyword>
<dbReference type="Proteomes" id="UP001057753">
    <property type="component" value="Unassembled WGS sequence"/>
</dbReference>
<dbReference type="Gene3D" id="3.40.50.10330">
    <property type="entry name" value="Probable inorganic polyphosphate/atp-NAD kinase, domain 1"/>
    <property type="match status" value="1"/>
</dbReference>
<dbReference type="InterPro" id="IPR001206">
    <property type="entry name" value="Diacylglycerol_kinase_cat_dom"/>
</dbReference>
<gene>
    <name evidence="12" type="ORF">HXA33_12590</name>
</gene>
<evidence type="ECO:0000313" key="13">
    <source>
        <dbReference type="Proteomes" id="UP001057753"/>
    </source>
</evidence>
<name>A0A9Q4FZS3_SALAG</name>
<dbReference type="GO" id="GO:0005886">
    <property type="term" value="C:plasma membrane"/>
    <property type="evidence" value="ECO:0007669"/>
    <property type="project" value="TreeGrafter"/>
</dbReference>
<dbReference type="Gene3D" id="2.60.200.40">
    <property type="match status" value="1"/>
</dbReference>
<dbReference type="GO" id="GO:0005524">
    <property type="term" value="F:ATP binding"/>
    <property type="evidence" value="ECO:0007669"/>
    <property type="project" value="UniProtKB-KW"/>
</dbReference>
<comment type="caution">
    <text evidence="12">The sequence shown here is derived from an EMBL/GenBank/DDBJ whole genome shotgun (WGS) entry which is preliminary data.</text>
</comment>
<keyword evidence="10" id="KW-1208">Phospholipid metabolism</keyword>
<evidence type="ECO:0000256" key="8">
    <source>
        <dbReference type="ARBA" id="ARBA00023098"/>
    </source>
</evidence>
<reference evidence="12" key="1">
    <citation type="submission" date="2020-06" db="EMBL/GenBank/DDBJ databases">
        <title>Insight into the genomes of haloalkaliphilic bacilli from Kenyan soda lakes.</title>
        <authorList>
            <person name="Mwirichia R."/>
            <person name="Villamizar G.C."/>
            <person name="Poehlein A."/>
            <person name="Mugweru J."/>
            <person name="Kipnyargis A."/>
            <person name="Kiplimo D."/>
            <person name="Orwa P."/>
            <person name="Daniel R."/>
        </authorList>
    </citation>
    <scope>NUCLEOTIDE SEQUENCE</scope>
    <source>
        <strain evidence="12">B1096_S55</strain>
    </source>
</reference>
<comment type="similarity">
    <text evidence="2">Belongs to the diacylglycerol/lipid kinase family.</text>
</comment>
<comment type="cofactor">
    <cofactor evidence="1">
        <name>Mg(2+)</name>
        <dbReference type="ChEBI" id="CHEBI:18420"/>
    </cofactor>
</comment>
<dbReference type="PANTHER" id="PTHR12358:SF107">
    <property type="entry name" value="LIPID KINASE BMRU-RELATED"/>
    <property type="match status" value="1"/>
</dbReference>
<dbReference type="InterPro" id="IPR050187">
    <property type="entry name" value="Lipid_Phosphate_FormReg"/>
</dbReference>
<evidence type="ECO:0000256" key="1">
    <source>
        <dbReference type="ARBA" id="ARBA00001946"/>
    </source>
</evidence>
<evidence type="ECO:0000256" key="2">
    <source>
        <dbReference type="ARBA" id="ARBA00005983"/>
    </source>
</evidence>
<dbReference type="EMBL" id="JABXYM010000001">
    <property type="protein sequence ID" value="MCR6097382.1"/>
    <property type="molecule type" value="Genomic_DNA"/>
</dbReference>
<dbReference type="InterPro" id="IPR005218">
    <property type="entry name" value="Diacylglycerol/lipid_kinase"/>
</dbReference>
<dbReference type="SMART" id="SM00046">
    <property type="entry name" value="DAGKc"/>
    <property type="match status" value="1"/>
</dbReference>
<dbReference type="NCBIfam" id="TIGR00147">
    <property type="entry name" value="YegS/Rv2252/BmrU family lipid kinase"/>
    <property type="match status" value="1"/>
</dbReference>
<dbReference type="PROSITE" id="PS50146">
    <property type="entry name" value="DAGK"/>
    <property type="match status" value="1"/>
</dbReference>
<dbReference type="InterPro" id="IPR017438">
    <property type="entry name" value="ATP-NAD_kinase_N"/>
</dbReference>
<evidence type="ECO:0000256" key="5">
    <source>
        <dbReference type="ARBA" id="ARBA00022741"/>
    </source>
</evidence>
<dbReference type="SUPFAM" id="SSF111331">
    <property type="entry name" value="NAD kinase/diacylglycerol kinase-like"/>
    <property type="match status" value="1"/>
</dbReference>
<dbReference type="RefSeq" id="WP_078577621.1">
    <property type="nucleotide sequence ID" value="NZ_JABXYM010000001.1"/>
</dbReference>
<evidence type="ECO:0000256" key="7">
    <source>
        <dbReference type="ARBA" id="ARBA00022840"/>
    </source>
</evidence>
<evidence type="ECO:0000313" key="12">
    <source>
        <dbReference type="EMBL" id="MCR6097382.1"/>
    </source>
</evidence>
<feature type="domain" description="DAGKc" evidence="11">
    <location>
        <begin position="1"/>
        <end position="131"/>
    </location>
</feature>
<accession>A0A9Q4FZS3</accession>
<dbReference type="AlphaFoldDB" id="A0A9Q4FZS3"/>
<proteinExistence type="inferred from homology"/>
<keyword evidence="9" id="KW-0594">Phospholipid biosynthesis</keyword>
<sequence>MLKKALLLCNDKAGQGDVQKNIGIVAGILTEKVDDLTIRKGKKKGDLEEMCRKLDSEIELLIIMGGDGTVHECVNGLNELTAPPLIAIIPTGTCNDFARALNLPLTVAEAAIVAINGQKQKIDTGRVNDRTFTNFAGTGLIVDTSENINEETKALTGPLSYLISAVKTASDSRSFHYEIVIDGETMNGEAVLITVVNGRFIGTYELPFHNLSVQDGHLNVFLVKEGGLAVFKEWIQRKAFDALPDETTVIAKTAKTITLKTTETEKVDTDGDVYLQTPVEISIGRPFTFMTDATSL</sequence>
<dbReference type="OrthoDB" id="142078at2"/>
<dbReference type="GO" id="GO:0008654">
    <property type="term" value="P:phospholipid biosynthetic process"/>
    <property type="evidence" value="ECO:0007669"/>
    <property type="project" value="UniProtKB-KW"/>
</dbReference>
<organism evidence="12 13">
    <name type="scientific">Salipaludibacillus agaradhaerens</name>
    <name type="common">Bacillus agaradhaerens</name>
    <dbReference type="NCBI Taxonomy" id="76935"/>
    <lineage>
        <taxon>Bacteria</taxon>
        <taxon>Bacillati</taxon>
        <taxon>Bacillota</taxon>
        <taxon>Bacilli</taxon>
        <taxon>Bacillales</taxon>
        <taxon>Bacillaceae</taxon>
    </lineage>
</organism>
<dbReference type="GO" id="GO:0004143">
    <property type="term" value="F:ATP-dependent diacylglycerol kinase activity"/>
    <property type="evidence" value="ECO:0007669"/>
    <property type="project" value="TreeGrafter"/>
</dbReference>
<dbReference type="PANTHER" id="PTHR12358">
    <property type="entry name" value="SPHINGOSINE KINASE"/>
    <property type="match status" value="1"/>
</dbReference>
<keyword evidence="7" id="KW-0067">ATP-binding</keyword>
<keyword evidence="4" id="KW-0808">Transferase</keyword>
<keyword evidence="8" id="KW-0443">Lipid metabolism</keyword>